<evidence type="ECO:0000256" key="11">
    <source>
        <dbReference type="PROSITE-ProRule" id="PRU00125"/>
    </source>
</evidence>
<keyword evidence="10" id="KW-0206">Cytoskeleton</keyword>
<evidence type="ECO:0000256" key="7">
    <source>
        <dbReference type="ARBA" id="ARBA00022833"/>
    </source>
</evidence>
<keyword evidence="6" id="KW-0677">Repeat</keyword>
<evidence type="ECO:0000313" key="14">
    <source>
        <dbReference type="Ensembl" id="ENSEBUP00000022925.1"/>
    </source>
</evidence>
<evidence type="ECO:0000256" key="12">
    <source>
        <dbReference type="SAM" id="MobiDB-lite"/>
    </source>
</evidence>
<dbReference type="PANTHER" id="PTHR24216:SF8">
    <property type="entry name" value="PAXILLIN, ISOFORM F"/>
    <property type="match status" value="1"/>
</dbReference>
<dbReference type="Proteomes" id="UP000694388">
    <property type="component" value="Unplaced"/>
</dbReference>
<protein>
    <submittedName>
        <fullName evidence="14">Paxillin</fullName>
    </submittedName>
</protein>
<feature type="domain" description="LIM zinc-binding" evidence="13">
    <location>
        <begin position="1005"/>
        <end position="1062"/>
    </location>
</feature>
<dbReference type="Pfam" id="PF00412">
    <property type="entry name" value="LIM"/>
    <property type="match status" value="4"/>
</dbReference>
<proteinExistence type="predicted"/>
<dbReference type="AlphaFoldDB" id="A0A8C4WZS7"/>
<dbReference type="Ensembl" id="ENSEBUT00000023501.1">
    <property type="protein sequence ID" value="ENSEBUP00000022925.1"/>
    <property type="gene ID" value="ENSEBUG00000014129.1"/>
</dbReference>
<evidence type="ECO:0000259" key="13">
    <source>
        <dbReference type="PROSITE" id="PS50023"/>
    </source>
</evidence>
<keyword evidence="5 11" id="KW-0479">Metal-binding</keyword>
<dbReference type="InterPro" id="IPR001781">
    <property type="entry name" value="Znf_LIM"/>
</dbReference>
<feature type="domain" description="LIM zinc-binding" evidence="13">
    <location>
        <begin position="945"/>
        <end position="1004"/>
    </location>
</feature>
<keyword evidence="7 11" id="KW-0862">Zinc</keyword>
<keyword evidence="4" id="KW-0597">Phosphoprotein</keyword>
<evidence type="ECO:0000256" key="1">
    <source>
        <dbReference type="ARBA" id="ARBA00004245"/>
    </source>
</evidence>
<feature type="region of interest" description="Disordered" evidence="12">
    <location>
        <begin position="677"/>
        <end position="711"/>
    </location>
</feature>
<keyword evidence="15" id="KW-1185">Reference proteome</keyword>
<dbReference type="PANTHER" id="PTHR24216">
    <property type="entry name" value="PAXILLIN-RELATED"/>
    <property type="match status" value="1"/>
</dbReference>
<dbReference type="InterPro" id="IPR047075">
    <property type="entry name" value="Paxillin_TGFB1I1_LIM_dom1"/>
</dbReference>
<dbReference type="Gene3D" id="2.10.110.10">
    <property type="entry name" value="Cysteine Rich Protein"/>
    <property type="match status" value="4"/>
</dbReference>
<reference evidence="14" key="2">
    <citation type="submission" date="2025-09" db="UniProtKB">
        <authorList>
            <consortium name="Ensembl"/>
        </authorList>
    </citation>
    <scope>IDENTIFICATION</scope>
</reference>
<dbReference type="SUPFAM" id="SSF57716">
    <property type="entry name" value="Glucocorticoid receptor-like (DNA-binding domain)"/>
    <property type="match status" value="5"/>
</dbReference>
<dbReference type="SMART" id="SM00132">
    <property type="entry name" value="LIM"/>
    <property type="match status" value="4"/>
</dbReference>
<evidence type="ECO:0000256" key="8">
    <source>
        <dbReference type="ARBA" id="ARBA00022949"/>
    </source>
</evidence>
<evidence type="ECO:0000256" key="4">
    <source>
        <dbReference type="ARBA" id="ARBA00022553"/>
    </source>
</evidence>
<dbReference type="GO" id="GO:0046872">
    <property type="term" value="F:metal ion binding"/>
    <property type="evidence" value="ECO:0007669"/>
    <property type="project" value="UniProtKB-KW"/>
</dbReference>
<feature type="region of interest" description="Disordered" evidence="12">
    <location>
        <begin position="402"/>
        <end position="431"/>
    </location>
</feature>
<dbReference type="CDD" id="cd09337">
    <property type="entry name" value="LIM2_Paxillin_like"/>
    <property type="match status" value="1"/>
</dbReference>
<organism evidence="14 15">
    <name type="scientific">Eptatretus burgeri</name>
    <name type="common">Inshore hagfish</name>
    <dbReference type="NCBI Taxonomy" id="7764"/>
    <lineage>
        <taxon>Eukaryota</taxon>
        <taxon>Metazoa</taxon>
        <taxon>Chordata</taxon>
        <taxon>Craniata</taxon>
        <taxon>Vertebrata</taxon>
        <taxon>Cyclostomata</taxon>
        <taxon>Myxini</taxon>
        <taxon>Myxiniformes</taxon>
        <taxon>Myxinidae</taxon>
        <taxon>Eptatretinae</taxon>
        <taxon>Eptatretus</taxon>
    </lineage>
</organism>
<feature type="compositionally biased region" description="Polar residues" evidence="12">
    <location>
        <begin position="793"/>
        <end position="807"/>
    </location>
</feature>
<dbReference type="FunFam" id="2.10.110.10:FF:000008">
    <property type="entry name" value="Paxillin isoform 1"/>
    <property type="match status" value="1"/>
</dbReference>
<keyword evidence="8" id="KW-0965">Cell junction</keyword>
<dbReference type="PROSITE" id="PS50023">
    <property type="entry name" value="LIM_DOMAIN_2"/>
    <property type="match status" value="4"/>
</dbReference>
<dbReference type="Pfam" id="PF03535">
    <property type="entry name" value="Paxillin"/>
    <property type="match status" value="1"/>
</dbReference>
<dbReference type="FunFam" id="2.10.110.10:FF:000009">
    <property type="entry name" value="Paxillin isoform 1"/>
    <property type="match status" value="1"/>
</dbReference>
<feature type="domain" description="LIM zinc-binding" evidence="13">
    <location>
        <begin position="827"/>
        <end position="886"/>
    </location>
</feature>
<accession>A0A8C4WZS7</accession>
<dbReference type="FunFam" id="2.10.110.10:FF:000012">
    <property type="entry name" value="Paxillin isoform 1"/>
    <property type="match status" value="1"/>
</dbReference>
<sequence>MSSKLDNNLTELDRLLQELNAAQFNPPLGNSAVPSQAQSGVTELEMLGSHISGSSGTNDQYKPDSSCDVHLNPTAVPGPHCPQPIRVSASSATRELDELMASLSDFKIHANHFPDLSFESISDQPLKLQLEYPHADNFPALALTTTPLSGFPPISLPSSSNIALERDPQAVFANGDSFMPHSVTNGRDSVFSFPYSFTPEPALHIEEEYPSVYGQKTDVDSPAMTSRLSDLIIELRTSGYDRSGGVTRADGCETLDMTREDGNSAKNGKLFIAENEVLKDFLQPGEDFFQNLSLNLSRNEPQPREVNKLNEELREDASVVPRKRKTTESTECAAQDLAGTSAYNLPRETDGLILEHNNSGVTRDNFVSEILPDVFPVVKYSLSSFQNQTGLTENAKQLQEVSHLGKPDTNGPVSRTLVRDSGGNEPSASKVQNWKGVPLDHVRIKGMLEPSVMSAEVDSYSDKNRIPTTDIPKASRVLRTLKIPPTIPPARPSMSGHSPVEISAFPLALAPESIDKCSAARQIKFVIKKTRETSNIHPMYREFPARRRFGPMILNKTAKQDQVIKELQNRLGISRPVQEEPIRKVQDDWLTEGVVLISEPVRKTQTKELRSTVTPVSEKELPHIHSSLSADLYVPPPQSFPLPPPPPPPPKLLPSPLLVKKASVPPSLLSPLHLQKSFVPSQRPPPTSASAARGMQKHRTSTPQATRCPEVAAPAEEPKCLPPHHQLTRPVALGKASIGCQTDVPLLSSMQVRPPAQEVTVTHEPSPLAQYSTVQKPSGLAQKPASPPGDVSGSRQAPPMSSSQLDSMLGSLQSDLNRQGVAIVAKGTCSACRKPIAGQVVTAMGKTWHPEHFVCTHCQEEIGSRSFFEKDGEPYCQTDYHNLFAPRCAYCNGPVIDKVVTALNRTWHPEHFFCAQCGRAFGEEGFHEKDGKPFCEKDFFEMFAPKCSGCSQPIMENYLSALNTVWHPGCFVCRECYTPFINGCFFELDAQPYCELHYHARRGSLCAGCQKPITGRCISAMGHKFHPEHFTCAFCTKQLNKGTFKEQNDKPYCHPCFVKLFG</sequence>
<evidence type="ECO:0000256" key="9">
    <source>
        <dbReference type="ARBA" id="ARBA00023038"/>
    </source>
</evidence>
<dbReference type="GO" id="GO:0005856">
    <property type="term" value="C:cytoskeleton"/>
    <property type="evidence" value="ECO:0007669"/>
    <property type="project" value="UniProtKB-SubCell"/>
</dbReference>
<evidence type="ECO:0000256" key="10">
    <source>
        <dbReference type="ARBA" id="ARBA00023212"/>
    </source>
</evidence>
<dbReference type="CDD" id="cd09339">
    <property type="entry name" value="LIM4_Paxillin_like"/>
    <property type="match status" value="1"/>
</dbReference>
<dbReference type="PROSITE" id="PS00478">
    <property type="entry name" value="LIM_DOMAIN_1"/>
    <property type="match status" value="3"/>
</dbReference>
<dbReference type="CDD" id="cd09336">
    <property type="entry name" value="LIM1_Paxillin_like"/>
    <property type="match status" value="1"/>
</dbReference>
<evidence type="ECO:0000256" key="5">
    <source>
        <dbReference type="ARBA" id="ARBA00022723"/>
    </source>
</evidence>
<dbReference type="GeneTree" id="ENSGT00940000158897"/>
<evidence type="ECO:0000256" key="2">
    <source>
        <dbReference type="ARBA" id="ARBA00004246"/>
    </source>
</evidence>
<reference evidence="14" key="1">
    <citation type="submission" date="2025-08" db="UniProtKB">
        <authorList>
            <consortium name="Ensembl"/>
        </authorList>
    </citation>
    <scope>IDENTIFICATION</scope>
</reference>
<dbReference type="CDD" id="cd09338">
    <property type="entry name" value="LIM3_Paxillin_like"/>
    <property type="match status" value="1"/>
</dbReference>
<evidence type="ECO:0000313" key="15">
    <source>
        <dbReference type="Proteomes" id="UP000694388"/>
    </source>
</evidence>
<keyword evidence="9 11" id="KW-0440">LIM domain</keyword>
<evidence type="ECO:0000256" key="3">
    <source>
        <dbReference type="ARBA" id="ARBA00022490"/>
    </source>
</evidence>
<dbReference type="FunFam" id="2.10.110.10:FF:000018">
    <property type="entry name" value="Paxillin isoform 1"/>
    <property type="match status" value="1"/>
</dbReference>
<dbReference type="GO" id="GO:0005925">
    <property type="term" value="C:focal adhesion"/>
    <property type="evidence" value="ECO:0007669"/>
    <property type="project" value="UniProtKB-SubCell"/>
</dbReference>
<comment type="subcellular location">
    <subcellularLocation>
        <location evidence="2">Cell junction</location>
        <location evidence="2">Focal adhesion</location>
    </subcellularLocation>
    <subcellularLocation>
        <location evidence="1">Cytoplasm</location>
        <location evidence="1">Cytoskeleton</location>
    </subcellularLocation>
</comment>
<feature type="region of interest" description="Disordered" evidence="12">
    <location>
        <begin position="774"/>
        <end position="807"/>
    </location>
</feature>
<keyword evidence="3" id="KW-0963">Cytoplasm</keyword>
<evidence type="ECO:0000256" key="6">
    <source>
        <dbReference type="ARBA" id="ARBA00022737"/>
    </source>
</evidence>
<feature type="domain" description="LIM zinc-binding" evidence="13">
    <location>
        <begin position="887"/>
        <end position="944"/>
    </location>
</feature>
<name>A0A8C4WZS7_EPTBU</name>